<dbReference type="OrthoDB" id="9786424at2"/>
<dbReference type="Proteomes" id="UP000294593">
    <property type="component" value="Unassembled WGS sequence"/>
</dbReference>
<dbReference type="InterPro" id="IPR024079">
    <property type="entry name" value="MetalloPept_cat_dom_sf"/>
</dbReference>
<gene>
    <name evidence="1" type="ORF">EV672_10418</name>
</gene>
<keyword evidence="2" id="KW-1185">Reference proteome</keyword>
<dbReference type="PANTHER" id="PTHR30164">
    <property type="entry name" value="MTFA PEPTIDASE"/>
    <property type="match status" value="1"/>
</dbReference>
<sequence length="276" mass="30827">MPILIVTLLALLLVAWFIGQPRWVAWRRGKAQADAFPPEWRRILRRRVPGVALLPADLQLQLKKHIQVFLAEKAFIGCKGQAITDEVRVTIAAQACLLLLNRPGDYYPALRQILVYPSAFLVAHEQVDGAGVVQSRRDLRSGESWSQGQVILAWDDTLRGAADPHDGWNVVIHEFAHQLDSQTGLTNGAPDLGQAERYAAWSEVMQSAYDDLCDATDAMDAGGPAPFLDPYGATDPAEFFAVVTEVFFERPRALSVEHPALYRELSRFYRLHPASW</sequence>
<dbReference type="Pfam" id="PF06167">
    <property type="entry name" value="Peptidase_M90"/>
    <property type="match status" value="1"/>
</dbReference>
<dbReference type="Gene3D" id="1.10.472.150">
    <property type="entry name" value="Glucose-regulated metallo-peptidase M90, N-terminal domain"/>
    <property type="match status" value="1"/>
</dbReference>
<reference evidence="1 2" key="1">
    <citation type="submission" date="2019-03" db="EMBL/GenBank/DDBJ databases">
        <title>Genomic Encyclopedia of Type Strains, Phase IV (KMG-IV): sequencing the most valuable type-strain genomes for metagenomic binning, comparative biology and taxonomic classification.</title>
        <authorList>
            <person name="Goeker M."/>
        </authorList>
    </citation>
    <scope>NUCLEOTIDE SEQUENCE [LARGE SCALE GENOMIC DNA]</scope>
    <source>
        <strain evidence="1 2">DSM 11901</strain>
    </source>
</reference>
<name>A0A4R6RBX2_9BURK</name>
<dbReference type="GO" id="GO:0004177">
    <property type="term" value="F:aminopeptidase activity"/>
    <property type="evidence" value="ECO:0007669"/>
    <property type="project" value="TreeGrafter"/>
</dbReference>
<evidence type="ECO:0000313" key="2">
    <source>
        <dbReference type="Proteomes" id="UP000294593"/>
    </source>
</evidence>
<dbReference type="InterPro" id="IPR010384">
    <property type="entry name" value="MtfA_fam"/>
</dbReference>
<accession>A0A4R6RBX2</accession>
<evidence type="ECO:0000313" key="1">
    <source>
        <dbReference type="EMBL" id="TDP83640.1"/>
    </source>
</evidence>
<dbReference type="EMBL" id="SNXW01000004">
    <property type="protein sequence ID" value="TDP83640.1"/>
    <property type="molecule type" value="Genomic_DNA"/>
</dbReference>
<dbReference type="GO" id="GO:0005829">
    <property type="term" value="C:cytosol"/>
    <property type="evidence" value="ECO:0007669"/>
    <property type="project" value="TreeGrafter"/>
</dbReference>
<dbReference type="Gene3D" id="3.40.390.10">
    <property type="entry name" value="Collagenase (Catalytic Domain)"/>
    <property type="match status" value="1"/>
</dbReference>
<proteinExistence type="predicted"/>
<organism evidence="1 2">
    <name type="scientific">Aquabacterium commune</name>
    <dbReference type="NCBI Taxonomy" id="70586"/>
    <lineage>
        <taxon>Bacteria</taxon>
        <taxon>Pseudomonadati</taxon>
        <taxon>Pseudomonadota</taxon>
        <taxon>Betaproteobacteria</taxon>
        <taxon>Burkholderiales</taxon>
        <taxon>Aquabacterium</taxon>
    </lineage>
</organism>
<dbReference type="GO" id="GO:0008237">
    <property type="term" value="F:metallopeptidase activity"/>
    <property type="evidence" value="ECO:0007669"/>
    <property type="project" value="InterPro"/>
</dbReference>
<dbReference type="InterPro" id="IPR042252">
    <property type="entry name" value="MtfA_N"/>
</dbReference>
<dbReference type="PANTHER" id="PTHR30164:SF2">
    <property type="entry name" value="PROTEIN MTFA"/>
    <property type="match status" value="1"/>
</dbReference>
<evidence type="ECO:0008006" key="3">
    <source>
        <dbReference type="Google" id="ProtNLM"/>
    </source>
</evidence>
<dbReference type="SUPFAM" id="SSF55486">
    <property type="entry name" value="Metalloproteases ('zincins'), catalytic domain"/>
    <property type="match status" value="1"/>
</dbReference>
<dbReference type="CDD" id="cd20169">
    <property type="entry name" value="Peptidase_M90_mtfA"/>
    <property type="match status" value="1"/>
</dbReference>
<dbReference type="RefSeq" id="WP_133608280.1">
    <property type="nucleotide sequence ID" value="NZ_SNXW01000004.1"/>
</dbReference>
<protein>
    <recommendedName>
        <fullName evidence="3">Zinc-dependent peptidase</fullName>
    </recommendedName>
</protein>
<comment type="caution">
    <text evidence="1">The sequence shown here is derived from an EMBL/GenBank/DDBJ whole genome shotgun (WGS) entry which is preliminary data.</text>
</comment>
<dbReference type="AlphaFoldDB" id="A0A4R6RBX2"/>